<dbReference type="InterPro" id="IPR045074">
    <property type="entry name" value="GST_C_Tau"/>
</dbReference>
<dbReference type="GO" id="GO:0005829">
    <property type="term" value="C:cytosol"/>
    <property type="evidence" value="ECO:0007669"/>
    <property type="project" value="UniProtKB-SubCell"/>
</dbReference>
<dbReference type="EC" id="2.5.1.18" evidence="3"/>
<keyword evidence="7" id="KW-1185">Reference proteome</keyword>
<comment type="subcellular location">
    <subcellularLocation>
        <location evidence="3">Cytoplasm</location>
        <location evidence="3">Cytosol</location>
    </subcellularLocation>
</comment>
<comment type="catalytic activity">
    <reaction evidence="2 3">
        <text>RX + glutathione = an S-substituted glutathione + a halide anion + H(+)</text>
        <dbReference type="Rhea" id="RHEA:16437"/>
        <dbReference type="ChEBI" id="CHEBI:15378"/>
        <dbReference type="ChEBI" id="CHEBI:16042"/>
        <dbReference type="ChEBI" id="CHEBI:17792"/>
        <dbReference type="ChEBI" id="CHEBI:57925"/>
        <dbReference type="ChEBI" id="CHEBI:90779"/>
        <dbReference type="EC" id="2.5.1.18"/>
    </reaction>
</comment>
<dbReference type="SUPFAM" id="SSF47616">
    <property type="entry name" value="GST C-terminal domain-like"/>
    <property type="match status" value="1"/>
</dbReference>
<reference evidence="6" key="1">
    <citation type="submission" date="2022-05" db="EMBL/GenBank/DDBJ databases">
        <title>The Musa troglodytarum L. genome provides insights into the mechanism of non-climacteric behaviour and enrichment of carotenoids.</title>
        <authorList>
            <person name="Wang J."/>
        </authorList>
    </citation>
    <scope>NUCLEOTIDE SEQUENCE</scope>
    <source>
        <tissue evidence="6">Leaf</tissue>
    </source>
</reference>
<accession>A0A9E7JLP0</accession>
<dbReference type="Pfam" id="PF13410">
    <property type="entry name" value="GST_C_2"/>
    <property type="match status" value="1"/>
</dbReference>
<dbReference type="InterPro" id="IPR036282">
    <property type="entry name" value="Glutathione-S-Trfase_C_sf"/>
</dbReference>
<dbReference type="AlphaFoldDB" id="A0A9E7JLP0"/>
<keyword evidence="3" id="KW-0963">Cytoplasm</keyword>
<evidence type="ECO:0000313" key="7">
    <source>
        <dbReference type="Proteomes" id="UP001055439"/>
    </source>
</evidence>
<dbReference type="GO" id="GO:0006749">
    <property type="term" value="P:glutathione metabolic process"/>
    <property type="evidence" value="ECO:0007669"/>
    <property type="project" value="InterPro"/>
</dbReference>
<gene>
    <name evidence="6" type="ORF">MUK42_27215</name>
</gene>
<dbReference type="Proteomes" id="UP001055439">
    <property type="component" value="Chromosome 2"/>
</dbReference>
<dbReference type="PROSITE" id="PS50405">
    <property type="entry name" value="GST_CTER"/>
    <property type="match status" value="1"/>
</dbReference>
<dbReference type="InterPro" id="IPR045073">
    <property type="entry name" value="Omega/Tau-like"/>
</dbReference>
<evidence type="ECO:0000256" key="2">
    <source>
        <dbReference type="ARBA" id="ARBA00047960"/>
    </source>
</evidence>
<dbReference type="CDD" id="cd03185">
    <property type="entry name" value="GST_C_Tau"/>
    <property type="match status" value="1"/>
</dbReference>
<dbReference type="OrthoDB" id="4951845at2759"/>
<dbReference type="Gene3D" id="1.20.1050.10">
    <property type="match status" value="1"/>
</dbReference>
<dbReference type="GO" id="GO:0009407">
    <property type="term" value="P:toxin catabolic process"/>
    <property type="evidence" value="ECO:0007669"/>
    <property type="project" value="UniProtKB-ARBA"/>
</dbReference>
<dbReference type="FunFam" id="1.20.1050.10:FF:000016">
    <property type="entry name" value="Glutathione S-transferase U9"/>
    <property type="match status" value="1"/>
</dbReference>
<evidence type="ECO:0000256" key="1">
    <source>
        <dbReference type="ARBA" id="ARBA00022679"/>
    </source>
</evidence>
<sequence length="183" mass="20062">MAAAAEGGEVKLIGGWPSPEVGREEPAAPGIQPCLQEDPGPHPQPQPRLRVHDHRRVRRGFPSMIAAVKAETQEARAEAMEQSLAGLELLEESLAKLSKGRGFVGGDAMAYLDIALGCYLGWMKACETVIGHRFLDEEKTPLLVGWAERFCSHEAVKDWMPETDELLELAKVLQPKRKVSTAN</sequence>
<comment type="similarity">
    <text evidence="3">Belongs to the GST superfamily.</text>
</comment>
<dbReference type="GO" id="GO:0004364">
    <property type="term" value="F:glutathione transferase activity"/>
    <property type="evidence" value="ECO:0007669"/>
    <property type="project" value="UniProtKB-UniRule"/>
</dbReference>
<dbReference type="PANTHER" id="PTHR11260">
    <property type="entry name" value="GLUTATHIONE S-TRANSFERASE, GST, SUPERFAMILY, GST DOMAIN CONTAINING"/>
    <property type="match status" value="1"/>
</dbReference>
<evidence type="ECO:0000256" key="4">
    <source>
        <dbReference type="SAM" id="MobiDB-lite"/>
    </source>
</evidence>
<feature type="domain" description="GST C-terminal" evidence="5">
    <location>
        <begin position="40"/>
        <end position="179"/>
    </location>
</feature>
<organism evidence="6 7">
    <name type="scientific">Musa troglodytarum</name>
    <name type="common">fe'i banana</name>
    <dbReference type="NCBI Taxonomy" id="320322"/>
    <lineage>
        <taxon>Eukaryota</taxon>
        <taxon>Viridiplantae</taxon>
        <taxon>Streptophyta</taxon>
        <taxon>Embryophyta</taxon>
        <taxon>Tracheophyta</taxon>
        <taxon>Spermatophyta</taxon>
        <taxon>Magnoliopsida</taxon>
        <taxon>Liliopsida</taxon>
        <taxon>Zingiberales</taxon>
        <taxon>Musaceae</taxon>
        <taxon>Musa</taxon>
    </lineage>
</organism>
<protein>
    <recommendedName>
        <fullName evidence="3">Glutathione S-transferase</fullName>
        <ecNumber evidence="3">2.5.1.18</ecNumber>
    </recommendedName>
</protein>
<comment type="function">
    <text evidence="3">Is involved in the conjugation of reduced glutathione to a wide number of exogenous and endogenous hydrophobic electrophiles.</text>
</comment>
<keyword evidence="1 3" id="KW-0808">Transferase</keyword>
<evidence type="ECO:0000256" key="3">
    <source>
        <dbReference type="RuleBase" id="RU369102"/>
    </source>
</evidence>
<dbReference type="InterPro" id="IPR010987">
    <property type="entry name" value="Glutathione-S-Trfase_C-like"/>
</dbReference>
<dbReference type="EMBL" id="CP097504">
    <property type="protein sequence ID" value="URD85366.1"/>
    <property type="molecule type" value="Genomic_DNA"/>
</dbReference>
<name>A0A9E7JLP0_9LILI</name>
<evidence type="ECO:0000259" key="5">
    <source>
        <dbReference type="PROSITE" id="PS50405"/>
    </source>
</evidence>
<dbReference type="PANTHER" id="PTHR11260:SF615">
    <property type="entry name" value="GLUTATHIONE S-TRANSFERASE U17"/>
    <property type="match status" value="1"/>
</dbReference>
<feature type="region of interest" description="Disordered" evidence="4">
    <location>
        <begin position="1"/>
        <end position="48"/>
    </location>
</feature>
<proteinExistence type="inferred from homology"/>
<evidence type="ECO:0000313" key="6">
    <source>
        <dbReference type="EMBL" id="URD85366.1"/>
    </source>
</evidence>